<dbReference type="Proteomes" id="UP000017200">
    <property type="component" value="Unassembled WGS sequence"/>
</dbReference>
<reference evidence="3" key="2">
    <citation type="submission" date="2010-11" db="EMBL/GenBank/DDBJ databases">
        <authorList>
            <consortium name="The Broad Institute Genome Sequencing Platform"/>
            <person name="Earl A."/>
            <person name="Ward D."/>
            <person name="Feldgarden M."/>
            <person name="Gevers D."/>
            <person name="Butler R."/>
            <person name="Young S.K."/>
            <person name="Zeng Q."/>
            <person name="Gargeya S."/>
            <person name="Fitzgerald M."/>
            <person name="Haas B."/>
            <person name="Abouelleil A."/>
            <person name="Alvarado L."/>
            <person name="Arachchi H.M."/>
            <person name="Berlin A."/>
            <person name="Brown A."/>
            <person name="Chapman S.B."/>
            <person name="Chen Z."/>
            <person name="Dunbar C."/>
            <person name="Freedman E."/>
            <person name="Gearin G."/>
            <person name="Gellesch M."/>
            <person name="Goldberg J."/>
            <person name="Griggs A."/>
            <person name="Gujja S."/>
            <person name="Heilman E."/>
            <person name="Heiman D."/>
            <person name="Howarth C."/>
            <person name="Larson L."/>
            <person name="Lui A."/>
            <person name="MacDonald P.J.P."/>
            <person name="Mehta T."/>
            <person name="Montmayeur A."/>
            <person name="Murphy C."/>
            <person name="Neiman D."/>
            <person name="Pearson M."/>
            <person name="Priest M."/>
            <person name="Roberts A."/>
            <person name="Saif S."/>
            <person name="Shea T."/>
            <person name="Shenoy N."/>
            <person name="Sisk P."/>
            <person name="Stolte C."/>
            <person name="Sykes S."/>
            <person name="White J."/>
            <person name="Yandava C."/>
            <person name="Wortman J."/>
            <person name="Nusbaum C."/>
            <person name="Birren B."/>
        </authorList>
    </citation>
    <scope>NUCLEOTIDE SEQUENCE</scope>
    <source>
        <strain evidence="3">P1A1 Lamole</strain>
    </source>
</reference>
<dbReference type="AlphaFoldDB" id="U5HFN4"/>
<dbReference type="HOGENOM" id="CLU_395474_0_0_1"/>
<evidence type="ECO:0000259" key="2">
    <source>
        <dbReference type="Pfam" id="PF16787"/>
    </source>
</evidence>
<dbReference type="OrthoDB" id="3065555at2759"/>
<feature type="compositionally biased region" description="Low complexity" evidence="1">
    <location>
        <begin position="417"/>
        <end position="432"/>
    </location>
</feature>
<feature type="region of interest" description="Disordered" evidence="1">
    <location>
        <begin position="385"/>
        <end position="475"/>
    </location>
</feature>
<feature type="domain" description="Ndc10" evidence="2">
    <location>
        <begin position="6"/>
        <end position="295"/>
    </location>
</feature>
<keyword evidence="5" id="KW-1185">Reference proteome</keyword>
<reference evidence="4" key="4">
    <citation type="submission" date="2015-06" db="UniProtKB">
        <authorList>
            <consortium name="EnsemblFungi"/>
        </authorList>
    </citation>
    <scope>IDENTIFICATION</scope>
</reference>
<evidence type="ECO:0000313" key="5">
    <source>
        <dbReference type="Proteomes" id="UP000017200"/>
    </source>
</evidence>
<dbReference type="EMBL" id="AEIJ01000645">
    <property type="status" value="NOT_ANNOTATED_CDS"/>
    <property type="molecule type" value="Genomic_DNA"/>
</dbReference>
<dbReference type="SUPFAM" id="SSF56349">
    <property type="entry name" value="DNA breaking-rejoining enzymes"/>
    <property type="match status" value="1"/>
</dbReference>
<dbReference type="GO" id="GO:0003677">
    <property type="term" value="F:DNA binding"/>
    <property type="evidence" value="ECO:0007669"/>
    <property type="project" value="InterPro"/>
</dbReference>
<name>U5HFN4_USTV1</name>
<reference evidence="3 5" key="3">
    <citation type="journal article" date="2015" name="BMC Genomics">
        <title>Sex and parasites: genomic and transcriptomic analysis of Microbotryum lychnidis-dioicae, the biotrophic and plant-castrating anther smut fungus.</title>
        <authorList>
            <person name="Perlin M.H."/>
            <person name="Amselem J."/>
            <person name="Fontanillas E."/>
            <person name="Toh S.S."/>
            <person name="Chen Z."/>
            <person name="Goldberg J."/>
            <person name="Duplessis S."/>
            <person name="Henrissat B."/>
            <person name="Young S."/>
            <person name="Zeng Q."/>
            <person name="Aguileta G."/>
            <person name="Petit E."/>
            <person name="Badouin H."/>
            <person name="Andrews J."/>
            <person name="Razeeq D."/>
            <person name="Gabaldon T."/>
            <person name="Quesneville H."/>
            <person name="Giraud T."/>
            <person name="Hood M.E."/>
            <person name="Schultz D.J."/>
            <person name="Cuomo C.A."/>
        </authorList>
    </citation>
    <scope>NUCLEOTIDE SEQUENCE [LARGE SCALE GENOMIC DNA]</scope>
    <source>
        <strain evidence="3">P1A1 Lamole</strain>
        <strain evidence="5">p1A1 Lamole</strain>
    </source>
</reference>
<dbReference type="Gene3D" id="1.10.443.20">
    <property type="entry name" value="Centromere DNA-binding protein complex CBF3 subunit, domain 2"/>
    <property type="match status" value="1"/>
</dbReference>
<dbReference type="InterPro" id="IPR011010">
    <property type="entry name" value="DNA_brk_join_enz"/>
</dbReference>
<gene>
    <name evidence="3" type="ORF">MVLG_05910</name>
</gene>
<dbReference type="STRING" id="683840.U5HFN4"/>
<evidence type="ECO:0000256" key="1">
    <source>
        <dbReference type="SAM" id="MobiDB-lite"/>
    </source>
</evidence>
<protein>
    <recommendedName>
        <fullName evidence="2">Ndc10 domain-containing protein</fullName>
    </recommendedName>
</protein>
<organism evidence="3">
    <name type="scientific">Microbotryum lychnidis-dioicae (strain p1A1 Lamole / MvSl-1064)</name>
    <name type="common">Anther smut fungus</name>
    <dbReference type="NCBI Taxonomy" id="683840"/>
    <lineage>
        <taxon>Eukaryota</taxon>
        <taxon>Fungi</taxon>
        <taxon>Dikarya</taxon>
        <taxon>Basidiomycota</taxon>
        <taxon>Pucciniomycotina</taxon>
        <taxon>Microbotryomycetes</taxon>
        <taxon>Microbotryales</taxon>
        <taxon>Microbotryaceae</taxon>
        <taxon>Microbotryum</taxon>
    </lineage>
</organism>
<dbReference type="EMBL" id="GL541732">
    <property type="protein sequence ID" value="KDE03615.1"/>
    <property type="molecule type" value="Genomic_DNA"/>
</dbReference>
<feature type="compositionally biased region" description="Low complexity" evidence="1">
    <location>
        <begin position="442"/>
        <end position="467"/>
    </location>
</feature>
<accession>U5HFN4</accession>
<sequence>MWAVSLATLFRGDNTRALAFSDLSMRALERPDHPPIKTLYIVADSGKTNKEGRLDYKPVARHFDPRICNVGAVAFYMWFRDAHTGGLPYGSFEPDFSKGSSKYGYREWYNVPLFPSAFSGDAQLQLISYSGHNVAVSTFLKECDVHSSHTTHLSRIAGAQMSAERGANEADTKALGGWSDGTFRSVYQHGDPTTSFIALAGFNGKFPERYYVARDIEADVPDDLQRLIFPWVEAALAEFEERFEADELCQDKALVDHLKLLQWFRLVILQDAAFLISAYPDAPIFQAPLFQSDRFRTWASHFVASVEGNGREETALKVVYGGLLDSIIDRLSAQQSSERQSATAHLRSDNHRILELLIEQQNQGGHFHGHVRKRRRPEYVRDFDDFDDDSDDDRRDLSNAHMSAPTRYRDTSRRSHPLQSPSSPVLASPSSSRGVPAPGAHSPASPSRSASFRTPSSRSTSFRTSPTHPAISHTAMRAAVLPAAAGNRSDRMRVGRSLAYGLPSHHATMDALLRPPAGDQLEDVGHLLAEYRRVKQRNPTYVDPRVDALGLDDLARFPGTLIEWNSTITPPGWLPVVKFNPATNVEDVYLLYETGVAKDGDRRNPSMPWREMERRFGTRWRGAPGQTAPGVEWTRINRVLKFINEAVEGVPSSTRYLTATKYRKFYEHMQKKDTREVNGAQLNNYDALKLAVRVQYQ</sequence>
<evidence type="ECO:0000313" key="3">
    <source>
        <dbReference type="EMBL" id="KDE03615.1"/>
    </source>
</evidence>
<dbReference type="InParanoid" id="U5HFN4"/>
<proteinExistence type="predicted"/>
<dbReference type="InterPro" id="IPR038279">
    <property type="entry name" value="Ndc10_dom2_sf"/>
</dbReference>
<dbReference type="InterPro" id="IPR031872">
    <property type="entry name" value="NDC10_II"/>
</dbReference>
<dbReference type="Pfam" id="PF16787">
    <property type="entry name" value="NDC10_II"/>
    <property type="match status" value="1"/>
</dbReference>
<reference evidence="5" key="1">
    <citation type="submission" date="2010-11" db="EMBL/GenBank/DDBJ databases">
        <title>The genome sequence of Microbotryum violaceum strain p1A1 Lamole.</title>
        <authorList>
            <person name="Cuomo C."/>
            <person name="Perlin M."/>
            <person name="Young S.K."/>
            <person name="Zeng Q."/>
            <person name="Gargeya S."/>
            <person name="Alvarado L."/>
            <person name="Berlin A."/>
            <person name="Chapman S.B."/>
            <person name="Chen Z."/>
            <person name="Freedman E."/>
            <person name="Gellesch M."/>
            <person name="Goldberg J."/>
            <person name="Griggs A."/>
            <person name="Gujja S."/>
            <person name="Heilman E."/>
            <person name="Heiman D."/>
            <person name="Howarth C."/>
            <person name="Mehta T."/>
            <person name="Neiman D."/>
            <person name="Pearson M."/>
            <person name="Roberts A."/>
            <person name="Saif S."/>
            <person name="Shea T."/>
            <person name="Shenoy N."/>
            <person name="Sisk P."/>
            <person name="Stolte C."/>
            <person name="Sykes S."/>
            <person name="White J."/>
            <person name="Yandava C."/>
            <person name="Haas B."/>
            <person name="Nusbaum C."/>
            <person name="Birren B."/>
        </authorList>
    </citation>
    <scope>NUCLEOTIDE SEQUENCE [LARGE SCALE GENOMIC DNA]</scope>
    <source>
        <strain evidence="5">p1A1 Lamole</strain>
    </source>
</reference>
<evidence type="ECO:0000313" key="4">
    <source>
        <dbReference type="EnsemblFungi" id="MVLG_05910T0"/>
    </source>
</evidence>
<dbReference type="EnsemblFungi" id="MVLG_05910T0">
    <property type="protein sequence ID" value="MVLG_05910T0"/>
    <property type="gene ID" value="MVLG_05910"/>
</dbReference>